<protein>
    <submittedName>
        <fullName evidence="4">Uncharacterized protein</fullName>
    </submittedName>
</protein>
<keyword evidence="5" id="KW-1185">Reference proteome</keyword>
<proteinExistence type="predicted"/>
<dbReference type="GO" id="GO:0070062">
    <property type="term" value="C:extracellular exosome"/>
    <property type="evidence" value="ECO:0007669"/>
    <property type="project" value="TreeGrafter"/>
</dbReference>
<feature type="compositionally biased region" description="Low complexity" evidence="3">
    <location>
        <begin position="33"/>
        <end position="43"/>
    </location>
</feature>
<name>A0A9N9QFN6_9CUCU</name>
<accession>A0A9N9QFN6</accession>
<evidence type="ECO:0000313" key="4">
    <source>
        <dbReference type="EMBL" id="CAG9768414.1"/>
    </source>
</evidence>
<keyword evidence="2" id="KW-0802">TPR repeat</keyword>
<dbReference type="EMBL" id="OU892280">
    <property type="protein sequence ID" value="CAG9768414.1"/>
    <property type="molecule type" value="Genomic_DNA"/>
</dbReference>
<dbReference type="GO" id="GO:0003341">
    <property type="term" value="P:cilium movement"/>
    <property type="evidence" value="ECO:0007669"/>
    <property type="project" value="TreeGrafter"/>
</dbReference>
<dbReference type="OrthoDB" id="10262375at2759"/>
<dbReference type="GO" id="GO:0031514">
    <property type="term" value="C:motile cilium"/>
    <property type="evidence" value="ECO:0007669"/>
    <property type="project" value="TreeGrafter"/>
</dbReference>
<dbReference type="PANTHER" id="PTHR44314:SF1">
    <property type="entry name" value="CILIA- AND FLAGELLA-ASSOCIATED PROTEIN 70"/>
    <property type="match status" value="1"/>
</dbReference>
<dbReference type="InterPro" id="IPR011990">
    <property type="entry name" value="TPR-like_helical_dom_sf"/>
</dbReference>
<keyword evidence="1" id="KW-0677">Repeat</keyword>
<evidence type="ECO:0000256" key="1">
    <source>
        <dbReference type="ARBA" id="ARBA00022737"/>
    </source>
</evidence>
<dbReference type="InterPro" id="IPR052628">
    <property type="entry name" value="CFAP70"/>
</dbReference>
<reference evidence="4" key="1">
    <citation type="submission" date="2022-01" db="EMBL/GenBank/DDBJ databases">
        <authorList>
            <person name="King R."/>
        </authorList>
    </citation>
    <scope>NUCLEOTIDE SEQUENCE</scope>
</reference>
<evidence type="ECO:0000256" key="2">
    <source>
        <dbReference type="ARBA" id="ARBA00022803"/>
    </source>
</evidence>
<dbReference type="Pfam" id="PF13181">
    <property type="entry name" value="TPR_8"/>
    <property type="match status" value="1"/>
</dbReference>
<gene>
    <name evidence="4" type="ORF">CEUTPL_LOCUS8952</name>
</gene>
<dbReference type="Proteomes" id="UP001152799">
    <property type="component" value="Chromosome 4"/>
</dbReference>
<evidence type="ECO:0000256" key="3">
    <source>
        <dbReference type="SAM" id="MobiDB-lite"/>
    </source>
</evidence>
<dbReference type="GO" id="GO:0060271">
    <property type="term" value="P:cilium assembly"/>
    <property type="evidence" value="ECO:0007669"/>
    <property type="project" value="TreeGrafter"/>
</dbReference>
<dbReference type="SUPFAM" id="SSF48452">
    <property type="entry name" value="TPR-like"/>
    <property type="match status" value="1"/>
</dbReference>
<evidence type="ECO:0000313" key="5">
    <source>
        <dbReference type="Proteomes" id="UP001152799"/>
    </source>
</evidence>
<feature type="region of interest" description="Disordered" evidence="3">
    <location>
        <begin position="22"/>
        <end position="55"/>
    </location>
</feature>
<sequence>MCVQIQVVRPFRTNFSVNLVTNEKHNKDKNKDSVSSSSSSSSSDSDDQTDDDSDCDEGPDYAILALSGHILLAQSKLNEAQNEYFRVIEAYNRPQNIHLVYINCAEILSKLGNIKKAIKLILIACKIHETPHLWFSAGKLYYHQNDLLNAEECLNRANLKDNRHAEVWGYLTLLNLKLSKIHEAMSCYQQAVKSGLEDGELNQSIVQAFKKA</sequence>
<organism evidence="4 5">
    <name type="scientific">Ceutorhynchus assimilis</name>
    <name type="common">cabbage seed weevil</name>
    <dbReference type="NCBI Taxonomy" id="467358"/>
    <lineage>
        <taxon>Eukaryota</taxon>
        <taxon>Metazoa</taxon>
        <taxon>Ecdysozoa</taxon>
        <taxon>Arthropoda</taxon>
        <taxon>Hexapoda</taxon>
        <taxon>Insecta</taxon>
        <taxon>Pterygota</taxon>
        <taxon>Neoptera</taxon>
        <taxon>Endopterygota</taxon>
        <taxon>Coleoptera</taxon>
        <taxon>Polyphaga</taxon>
        <taxon>Cucujiformia</taxon>
        <taxon>Curculionidae</taxon>
        <taxon>Ceutorhynchinae</taxon>
        <taxon>Ceutorhynchus</taxon>
    </lineage>
</organism>
<dbReference type="PANTHER" id="PTHR44314">
    <property type="entry name" value="CILIA- AND FLAGELLA-ASSOCIATED PROTEIN 70"/>
    <property type="match status" value="1"/>
</dbReference>
<feature type="compositionally biased region" description="Acidic residues" evidence="3">
    <location>
        <begin position="44"/>
        <end position="55"/>
    </location>
</feature>
<dbReference type="InterPro" id="IPR019734">
    <property type="entry name" value="TPR_rpt"/>
</dbReference>
<feature type="compositionally biased region" description="Basic and acidic residues" evidence="3">
    <location>
        <begin position="22"/>
        <end position="32"/>
    </location>
</feature>
<dbReference type="AlphaFoldDB" id="A0A9N9QFN6"/>
<dbReference type="Gene3D" id="1.25.40.10">
    <property type="entry name" value="Tetratricopeptide repeat domain"/>
    <property type="match status" value="1"/>
</dbReference>
<dbReference type="SMART" id="SM00028">
    <property type="entry name" value="TPR"/>
    <property type="match status" value="3"/>
</dbReference>